<keyword evidence="5" id="KW-1185">Reference proteome</keyword>
<dbReference type="OrthoDB" id="375997at2157"/>
<keyword evidence="1" id="KW-0547">Nucleotide-binding</keyword>
<accession>A8AA76</accession>
<name>A8AA76_IGNH4</name>
<gene>
    <name evidence="4" type="ordered locus">Igni_0646</name>
</gene>
<dbReference type="GO" id="GO:0005829">
    <property type="term" value="C:cytosol"/>
    <property type="evidence" value="ECO:0007669"/>
    <property type="project" value="TreeGrafter"/>
</dbReference>
<dbReference type="InterPro" id="IPR025669">
    <property type="entry name" value="AAA_dom"/>
</dbReference>
<dbReference type="GO" id="GO:0051782">
    <property type="term" value="P:negative regulation of cell division"/>
    <property type="evidence" value="ECO:0007669"/>
    <property type="project" value="TreeGrafter"/>
</dbReference>
<dbReference type="Pfam" id="PF13614">
    <property type="entry name" value="AAA_31"/>
    <property type="match status" value="1"/>
</dbReference>
<reference evidence="4 5" key="1">
    <citation type="journal article" date="2008" name="Genome Biol.">
        <title>A genomic analysis of the archaeal system Ignicoccus hospitalis-Nanoarchaeum equitans.</title>
        <authorList>
            <person name="Podar M."/>
            <person name="Anderson I."/>
            <person name="Makarova K.S."/>
            <person name="Elkins J.G."/>
            <person name="Ivanova N."/>
            <person name="Wall M.A."/>
            <person name="Lykidis A."/>
            <person name="Mavromatis K."/>
            <person name="Sun H."/>
            <person name="Hudson M.E."/>
            <person name="Chen W."/>
            <person name="Deciu C."/>
            <person name="Hutchison D."/>
            <person name="Eads J.R."/>
            <person name="Anderson A."/>
            <person name="Fernandes F."/>
            <person name="Szeto E."/>
            <person name="Lapidus A."/>
            <person name="Kyrpides N.C."/>
            <person name="Saier M.H.Jr."/>
            <person name="Richardson P.M."/>
            <person name="Rachel R."/>
            <person name="Huber H."/>
            <person name="Eisen J.A."/>
            <person name="Koonin E.V."/>
            <person name="Keller M."/>
            <person name="Stetter K.O."/>
        </authorList>
    </citation>
    <scope>NUCLEOTIDE SEQUENCE [LARGE SCALE GENOMIC DNA]</scope>
    <source>
        <strain evidence="5">KIN4/I / DSM 18386 / JCM 14125</strain>
    </source>
</reference>
<evidence type="ECO:0000313" key="5">
    <source>
        <dbReference type="Proteomes" id="UP000000262"/>
    </source>
</evidence>
<sequence>MLPLFKKKEWLEEPWDDYKIIGFGSTKGGAGRTTMTIEIASLIAFIKEARVAVIDWDVINPRLTQRAFKSLPLRGQTLVKIITSKDFKKALKNISLHSVSLSPTSKIDVLPALSYEDIDKGIVDEYFNLMYEKPEEYIKRCKELVATLKTEYEYIMNDYPAITWVALGPLSLSINHVRATAGNLVMVVDPSPWSAELLNSNLIHPKLKGLRVGALVVNMVRPAMDAVNWAKSVFSPVCERIEADNFVVLPFDVPLYEAGIGELKSLVSVSVSPLKHKSRSARYLYTLADRFIHDYRDKKCFYIGP</sequence>
<keyword evidence="2" id="KW-0067">ATP-binding</keyword>
<dbReference type="PANTHER" id="PTHR43384:SF6">
    <property type="entry name" value="SEPTUM SITE-DETERMINING PROTEIN MIND HOMOLOG, CHLOROPLASTIC"/>
    <property type="match status" value="1"/>
</dbReference>
<dbReference type="GeneID" id="5561985"/>
<dbReference type="AlphaFoldDB" id="A8AA76"/>
<dbReference type="GO" id="GO:0009898">
    <property type="term" value="C:cytoplasmic side of plasma membrane"/>
    <property type="evidence" value="ECO:0007669"/>
    <property type="project" value="TreeGrafter"/>
</dbReference>
<organism evidence="4 5">
    <name type="scientific">Ignicoccus hospitalis (strain KIN4/I / DSM 18386 / JCM 14125)</name>
    <dbReference type="NCBI Taxonomy" id="453591"/>
    <lineage>
        <taxon>Archaea</taxon>
        <taxon>Thermoproteota</taxon>
        <taxon>Thermoprotei</taxon>
        <taxon>Desulfurococcales</taxon>
        <taxon>Desulfurococcaceae</taxon>
        <taxon>Ignicoccus</taxon>
    </lineage>
</organism>
<dbReference type="EMBL" id="CP000816">
    <property type="protein sequence ID" value="ABU81828.1"/>
    <property type="molecule type" value="Genomic_DNA"/>
</dbReference>
<dbReference type="InterPro" id="IPR027417">
    <property type="entry name" value="P-loop_NTPase"/>
</dbReference>
<dbReference type="GO" id="GO:0016887">
    <property type="term" value="F:ATP hydrolysis activity"/>
    <property type="evidence" value="ECO:0007669"/>
    <property type="project" value="TreeGrafter"/>
</dbReference>
<dbReference type="PANTHER" id="PTHR43384">
    <property type="entry name" value="SEPTUM SITE-DETERMINING PROTEIN MIND HOMOLOG, CHLOROPLASTIC-RELATED"/>
    <property type="match status" value="1"/>
</dbReference>
<dbReference type="SUPFAM" id="SSF52540">
    <property type="entry name" value="P-loop containing nucleoside triphosphate hydrolases"/>
    <property type="match status" value="1"/>
</dbReference>
<evidence type="ECO:0000313" key="4">
    <source>
        <dbReference type="EMBL" id="ABU81828.1"/>
    </source>
</evidence>
<dbReference type="Gene3D" id="3.40.50.300">
    <property type="entry name" value="P-loop containing nucleotide triphosphate hydrolases"/>
    <property type="match status" value="1"/>
</dbReference>
<dbReference type="GO" id="GO:0005524">
    <property type="term" value="F:ATP binding"/>
    <property type="evidence" value="ECO:0007669"/>
    <property type="project" value="UniProtKB-KW"/>
</dbReference>
<proteinExistence type="predicted"/>
<dbReference type="PhylomeDB" id="A8AA76"/>
<protein>
    <recommendedName>
        <fullName evidence="3">AAA domain-containing protein</fullName>
    </recommendedName>
</protein>
<dbReference type="Proteomes" id="UP000000262">
    <property type="component" value="Chromosome"/>
</dbReference>
<evidence type="ECO:0000259" key="3">
    <source>
        <dbReference type="Pfam" id="PF13614"/>
    </source>
</evidence>
<dbReference type="InterPro" id="IPR050625">
    <property type="entry name" value="ParA/MinD_ATPase"/>
</dbReference>
<evidence type="ECO:0000256" key="2">
    <source>
        <dbReference type="ARBA" id="ARBA00022840"/>
    </source>
</evidence>
<dbReference type="KEGG" id="iho:Igni_0646"/>
<dbReference type="eggNOG" id="arCOG00586">
    <property type="taxonomic scope" value="Archaea"/>
</dbReference>
<feature type="domain" description="AAA" evidence="3">
    <location>
        <begin position="19"/>
        <end position="160"/>
    </location>
</feature>
<dbReference type="RefSeq" id="WP_011998680.1">
    <property type="nucleotide sequence ID" value="NC_009776.1"/>
</dbReference>
<evidence type="ECO:0000256" key="1">
    <source>
        <dbReference type="ARBA" id="ARBA00022741"/>
    </source>
</evidence>
<dbReference type="HOGENOM" id="CLU_942016_0_0_2"/>